<dbReference type="PANTHER" id="PTHR10981">
    <property type="entry name" value="BATTENIN"/>
    <property type="match status" value="1"/>
</dbReference>
<name>A0AAW1P968_9CHLO</name>
<evidence type="ECO:0000256" key="4">
    <source>
        <dbReference type="ARBA" id="ARBA00022692"/>
    </source>
</evidence>
<accession>A0AAW1P968</accession>
<evidence type="ECO:0000256" key="2">
    <source>
        <dbReference type="ARBA" id="ARBA00007467"/>
    </source>
</evidence>
<comment type="similarity">
    <text evidence="2 7">Belongs to the battenin family.</text>
</comment>
<feature type="transmembrane region" description="Helical" evidence="7">
    <location>
        <begin position="67"/>
        <end position="87"/>
    </location>
</feature>
<dbReference type="PANTHER" id="PTHR10981:SF0">
    <property type="entry name" value="BATTENIN"/>
    <property type="match status" value="1"/>
</dbReference>
<feature type="transmembrane region" description="Helical" evidence="7">
    <location>
        <begin position="286"/>
        <end position="303"/>
    </location>
</feature>
<evidence type="ECO:0000256" key="1">
    <source>
        <dbReference type="ARBA" id="ARBA00004127"/>
    </source>
</evidence>
<dbReference type="InterPro" id="IPR036259">
    <property type="entry name" value="MFS_trans_sf"/>
</dbReference>
<feature type="transmembrane region" description="Helical" evidence="7">
    <location>
        <begin position="99"/>
        <end position="128"/>
    </location>
</feature>
<dbReference type="AlphaFoldDB" id="A0AAW1P968"/>
<dbReference type="GO" id="GO:0016020">
    <property type="term" value="C:membrane"/>
    <property type="evidence" value="ECO:0007669"/>
    <property type="project" value="UniProtKB-UniRule"/>
</dbReference>
<keyword evidence="6 7" id="KW-0472">Membrane</keyword>
<evidence type="ECO:0000313" key="9">
    <source>
        <dbReference type="Proteomes" id="UP001489004"/>
    </source>
</evidence>
<keyword evidence="3" id="KW-0813">Transport</keyword>
<evidence type="ECO:0000256" key="7">
    <source>
        <dbReference type="RuleBase" id="RU361113"/>
    </source>
</evidence>
<dbReference type="PRINTS" id="PR01315">
    <property type="entry name" value="BATTENIN"/>
</dbReference>
<dbReference type="Pfam" id="PF02487">
    <property type="entry name" value="CLN3"/>
    <property type="match status" value="2"/>
</dbReference>
<dbReference type="Proteomes" id="UP001489004">
    <property type="component" value="Unassembled WGS sequence"/>
</dbReference>
<dbReference type="SUPFAM" id="SSF103473">
    <property type="entry name" value="MFS general substrate transporter"/>
    <property type="match status" value="1"/>
</dbReference>
<feature type="transmembrane region" description="Helical" evidence="7">
    <location>
        <begin position="217"/>
        <end position="238"/>
    </location>
</feature>
<evidence type="ECO:0000256" key="3">
    <source>
        <dbReference type="ARBA" id="ARBA00022448"/>
    </source>
</evidence>
<dbReference type="GO" id="GO:0005773">
    <property type="term" value="C:vacuole"/>
    <property type="evidence" value="ECO:0007669"/>
    <property type="project" value="TreeGrafter"/>
</dbReference>
<feature type="transmembrane region" description="Helical" evidence="7">
    <location>
        <begin position="174"/>
        <end position="196"/>
    </location>
</feature>
<comment type="caution">
    <text evidence="8">The sequence shown here is derived from an EMBL/GenBank/DDBJ whole genome shotgun (WGS) entry which is preliminary data.</text>
</comment>
<feature type="transmembrane region" description="Helical" evidence="7">
    <location>
        <begin position="149"/>
        <end position="168"/>
    </location>
</feature>
<protein>
    <recommendedName>
        <fullName evidence="10">Battenin</fullName>
    </recommendedName>
</protein>
<proteinExistence type="inferred from homology"/>
<evidence type="ECO:0008006" key="10">
    <source>
        <dbReference type="Google" id="ProtNLM"/>
    </source>
</evidence>
<feature type="transmembrane region" description="Helical" evidence="7">
    <location>
        <begin position="315"/>
        <end position="337"/>
    </location>
</feature>
<gene>
    <name evidence="8" type="ORF">WJX72_008416</name>
</gene>
<keyword evidence="9" id="KW-1185">Reference proteome</keyword>
<evidence type="ECO:0000256" key="5">
    <source>
        <dbReference type="ARBA" id="ARBA00022989"/>
    </source>
</evidence>
<comment type="subcellular location">
    <subcellularLocation>
        <location evidence="1">Endomembrane system</location>
        <topology evidence="1">Multi-pass membrane protein</topology>
    </subcellularLocation>
</comment>
<keyword evidence="5 7" id="KW-1133">Transmembrane helix</keyword>
<feature type="transmembrane region" description="Helical" evidence="7">
    <location>
        <begin position="37"/>
        <end position="55"/>
    </location>
</feature>
<dbReference type="GO" id="GO:0051453">
    <property type="term" value="P:regulation of intracellular pH"/>
    <property type="evidence" value="ECO:0007669"/>
    <property type="project" value="TreeGrafter"/>
</dbReference>
<keyword evidence="4 7" id="KW-0812">Transmembrane</keyword>
<dbReference type="GO" id="GO:0012505">
    <property type="term" value="C:endomembrane system"/>
    <property type="evidence" value="ECO:0007669"/>
    <property type="project" value="UniProtKB-SubCell"/>
</dbReference>
<organism evidence="8 9">
    <name type="scientific">[Myrmecia] bisecta</name>
    <dbReference type="NCBI Taxonomy" id="41462"/>
    <lineage>
        <taxon>Eukaryota</taxon>
        <taxon>Viridiplantae</taxon>
        <taxon>Chlorophyta</taxon>
        <taxon>core chlorophytes</taxon>
        <taxon>Trebouxiophyceae</taxon>
        <taxon>Trebouxiales</taxon>
        <taxon>Trebouxiaceae</taxon>
        <taxon>Myrmecia</taxon>
    </lineage>
</organism>
<dbReference type="InterPro" id="IPR003492">
    <property type="entry name" value="Battenin_disease_Cln3"/>
</dbReference>
<reference evidence="8 9" key="1">
    <citation type="journal article" date="2024" name="Nat. Commun.">
        <title>Phylogenomics reveals the evolutionary origins of lichenization in chlorophyte algae.</title>
        <authorList>
            <person name="Puginier C."/>
            <person name="Libourel C."/>
            <person name="Otte J."/>
            <person name="Skaloud P."/>
            <person name="Haon M."/>
            <person name="Grisel S."/>
            <person name="Petersen M."/>
            <person name="Berrin J.G."/>
            <person name="Delaux P.M."/>
            <person name="Dal Grande F."/>
            <person name="Keller J."/>
        </authorList>
    </citation>
    <scope>NUCLEOTIDE SEQUENCE [LARGE SCALE GENOMIC DNA]</scope>
    <source>
        <strain evidence="8 9">SAG 2043</strain>
    </source>
</reference>
<evidence type="ECO:0000313" key="8">
    <source>
        <dbReference type="EMBL" id="KAK9806280.1"/>
    </source>
</evidence>
<evidence type="ECO:0000256" key="6">
    <source>
        <dbReference type="ARBA" id="ARBA00023136"/>
    </source>
</evidence>
<sequence>MADRSGDDMEATAGLADSQDVAQKADGVRPEHARNLAAFWSLGLLNNAAYVIMIAGANEISSGAVGLVYFCAIFPTFVVKLTGPYWFHYVSYTARMWTIAALMAGAYSTVALTSSLSWQLLGVVLSSLQGGLGEASCLALCSFYDSRKVLTFWSSGTGFAGVAGYTWVAALHMLLGLSFAATLLLANLTSLMWLLATSHDSEPAVHTMGLRERLRRTLLLWPYMGPLCLVYFAEYVMQSGVWSVMGFPVGSPDARHRFYTYSNWTYQLGVFVSRSSGLAYQADRSVLWLMPGLQVALLAFFSWDAVLHFWYNYSILLLCLLAGLLGGAVYVNAFTLISKEVEPRFREFSLSAASLGDSVGIALADITAIFIQGCLYKANHIVGASYTC</sequence>
<dbReference type="EMBL" id="JALJOR010000014">
    <property type="protein sequence ID" value="KAK9806280.1"/>
    <property type="molecule type" value="Genomic_DNA"/>
</dbReference>